<reference evidence="3" key="1">
    <citation type="submission" date="2014-03" db="EMBL/GenBank/DDBJ databases">
        <title>The Genome Sequence of Puccinia striiformis f. sp. tritici PST-78.</title>
        <authorList>
            <consortium name="The Broad Institute Genome Sequencing Platform"/>
            <person name="Cuomo C."/>
            <person name="Hulbert S."/>
            <person name="Chen X."/>
            <person name="Walker B."/>
            <person name="Young S.K."/>
            <person name="Zeng Q."/>
            <person name="Gargeya S."/>
            <person name="Fitzgerald M."/>
            <person name="Haas B."/>
            <person name="Abouelleil A."/>
            <person name="Alvarado L."/>
            <person name="Arachchi H.M."/>
            <person name="Berlin A.M."/>
            <person name="Chapman S.B."/>
            <person name="Goldberg J."/>
            <person name="Griggs A."/>
            <person name="Gujja S."/>
            <person name="Hansen M."/>
            <person name="Howarth C."/>
            <person name="Imamovic A."/>
            <person name="Larimer J."/>
            <person name="McCowan C."/>
            <person name="Montmayeur A."/>
            <person name="Murphy C."/>
            <person name="Neiman D."/>
            <person name="Pearson M."/>
            <person name="Priest M."/>
            <person name="Roberts A."/>
            <person name="Saif S."/>
            <person name="Shea T."/>
            <person name="Sisk P."/>
            <person name="Sykes S."/>
            <person name="Wortman J."/>
            <person name="Nusbaum C."/>
            <person name="Birren B."/>
        </authorList>
    </citation>
    <scope>NUCLEOTIDE SEQUENCE [LARGE SCALE GENOMIC DNA]</scope>
    <source>
        <strain evidence="3">race PST-78</strain>
    </source>
</reference>
<name>A0A0L0V4A0_9BASI</name>
<dbReference type="AlphaFoldDB" id="A0A0L0V4A0"/>
<proteinExistence type="predicted"/>
<protein>
    <recommendedName>
        <fullName evidence="1">DUF4939 domain-containing protein</fullName>
    </recommendedName>
</protein>
<dbReference type="InterPro" id="IPR032549">
    <property type="entry name" value="DUF4939"/>
</dbReference>
<gene>
    <name evidence="2" type="ORF">PSTG_12552</name>
</gene>
<dbReference type="EMBL" id="AJIL01000123">
    <property type="protein sequence ID" value="KNE94123.1"/>
    <property type="molecule type" value="Genomic_DNA"/>
</dbReference>
<sequence>MKLALPNKFDGTRGNKAEAFTNQAGLYMSANAAKFTTDQIKVIFCVLNLTGSAITWAQTYLNMLLNNEEQKAKAKKTLRQLKQTKLVAAYTHQIATHSTNLGWEVLMLISQYVQGSKKDIRMGIIYTQASFTTLEEATHFALKIDKEMNGTNTTPTQTTL</sequence>
<dbReference type="Pfam" id="PF16297">
    <property type="entry name" value="DUF4939"/>
    <property type="match status" value="1"/>
</dbReference>
<feature type="domain" description="DUF4939" evidence="1">
    <location>
        <begin position="4"/>
        <end position="63"/>
    </location>
</feature>
<evidence type="ECO:0000313" key="3">
    <source>
        <dbReference type="Proteomes" id="UP000054564"/>
    </source>
</evidence>
<evidence type="ECO:0000313" key="2">
    <source>
        <dbReference type="EMBL" id="KNE94123.1"/>
    </source>
</evidence>
<dbReference type="Proteomes" id="UP000054564">
    <property type="component" value="Unassembled WGS sequence"/>
</dbReference>
<organism evidence="2 3">
    <name type="scientific">Puccinia striiformis f. sp. tritici PST-78</name>
    <dbReference type="NCBI Taxonomy" id="1165861"/>
    <lineage>
        <taxon>Eukaryota</taxon>
        <taxon>Fungi</taxon>
        <taxon>Dikarya</taxon>
        <taxon>Basidiomycota</taxon>
        <taxon>Pucciniomycotina</taxon>
        <taxon>Pucciniomycetes</taxon>
        <taxon>Pucciniales</taxon>
        <taxon>Pucciniaceae</taxon>
        <taxon>Puccinia</taxon>
    </lineage>
</organism>
<evidence type="ECO:0000259" key="1">
    <source>
        <dbReference type="Pfam" id="PF16297"/>
    </source>
</evidence>
<keyword evidence="3" id="KW-1185">Reference proteome</keyword>
<comment type="caution">
    <text evidence="2">The sequence shown here is derived from an EMBL/GenBank/DDBJ whole genome shotgun (WGS) entry which is preliminary data.</text>
</comment>
<accession>A0A0L0V4A0</accession>